<feature type="region of interest" description="Disordered" evidence="1">
    <location>
        <begin position="1"/>
        <end position="198"/>
    </location>
</feature>
<evidence type="ECO:0000256" key="1">
    <source>
        <dbReference type="SAM" id="MobiDB-lite"/>
    </source>
</evidence>
<feature type="compositionally biased region" description="Basic and acidic residues" evidence="1">
    <location>
        <begin position="1"/>
        <end position="13"/>
    </location>
</feature>
<feature type="compositionally biased region" description="Low complexity" evidence="1">
    <location>
        <begin position="180"/>
        <end position="189"/>
    </location>
</feature>
<dbReference type="AlphaFoldDB" id="A0A094YT47"/>
<organism evidence="2 3">
    <name type="scientific">Acetobacter tropicalis</name>
    <dbReference type="NCBI Taxonomy" id="104102"/>
    <lineage>
        <taxon>Bacteria</taxon>
        <taxon>Pseudomonadati</taxon>
        <taxon>Pseudomonadota</taxon>
        <taxon>Alphaproteobacteria</taxon>
        <taxon>Acetobacterales</taxon>
        <taxon>Acetobacteraceae</taxon>
        <taxon>Acetobacter</taxon>
    </lineage>
</organism>
<evidence type="ECO:0000313" key="3">
    <source>
        <dbReference type="Proteomes" id="UP000029448"/>
    </source>
</evidence>
<accession>A0A094YT47</accession>
<dbReference type="RefSeq" id="WP_150395668.1">
    <property type="nucleotide sequence ID" value="NZ_JACAOJ010000002.1"/>
</dbReference>
<keyword evidence="3" id="KW-1185">Reference proteome</keyword>
<name>A0A094YT47_9PROT</name>
<comment type="caution">
    <text evidence="2">The sequence shown here is derived from an EMBL/GenBank/DDBJ whole genome shotgun (WGS) entry which is preliminary data.</text>
</comment>
<dbReference type="Proteomes" id="UP000029448">
    <property type="component" value="Unassembled WGS sequence"/>
</dbReference>
<sequence>MALSRKNPEHSVLQEDPPAHPATLSPHPPAMQTREDASPLPHGAPATQLPTKKQAPRKRRTTRSTSSAHSVAATPAFTATGAPQPRDAGPDLSLSPQPAPSGPSSLVPPSKGSSPRLPLLPDTPTIPSVSARVSAPLSTHPTKNTSREPSSRSQASEPAPPTSQASTQAVAPPPQPPAAEPSAPLASSPAPLPSAAPPVTPLEIFTRVMQGDETITDRQFDAAKVAAPYLHPKLAGLSMNAVVRKGLEDFTDD</sequence>
<dbReference type="GeneID" id="89477695"/>
<dbReference type="EMBL" id="JOKM01000021">
    <property type="protein sequence ID" value="KGB25185.1"/>
    <property type="molecule type" value="Genomic_DNA"/>
</dbReference>
<evidence type="ECO:0000313" key="2">
    <source>
        <dbReference type="EMBL" id="KGB25185.1"/>
    </source>
</evidence>
<dbReference type="PRINTS" id="PR01217">
    <property type="entry name" value="PRICHEXTENSN"/>
</dbReference>
<dbReference type="PATRIC" id="fig|104102.7.peg.859"/>
<gene>
    <name evidence="2" type="ORF">AtDm6_0866</name>
</gene>
<protein>
    <submittedName>
        <fullName evidence="2">Uncharacterized protein</fullName>
    </submittedName>
</protein>
<proteinExistence type="predicted"/>
<reference evidence="2 3" key="1">
    <citation type="submission" date="2014-06" db="EMBL/GenBank/DDBJ databases">
        <title>Functional and comparative genomic analyses of the Drosophila gut microbiota identify candidate symbiosis factors.</title>
        <authorList>
            <person name="Newell P.D."/>
            <person name="Chaston J.M."/>
            <person name="Douglas A.E."/>
        </authorList>
    </citation>
    <scope>NUCLEOTIDE SEQUENCE [LARGE SCALE GENOMIC DNA]</scope>
    <source>
        <strain evidence="2 3">DmCS_006</strain>
    </source>
</reference>
<feature type="compositionally biased region" description="Low complexity" evidence="1">
    <location>
        <begin position="63"/>
        <end position="85"/>
    </location>
</feature>